<dbReference type="InterPro" id="IPR008030">
    <property type="entry name" value="NmrA-like"/>
</dbReference>
<dbReference type="InterPro" id="IPR051164">
    <property type="entry name" value="NmrA-like_oxidored"/>
</dbReference>
<dbReference type="PANTHER" id="PTHR42748">
    <property type="entry name" value="NITROGEN METABOLITE REPRESSION PROTEIN NMRA FAMILY MEMBER"/>
    <property type="match status" value="1"/>
</dbReference>
<comment type="caution">
    <text evidence="4">The sequence shown here is derived from an EMBL/GenBank/DDBJ whole genome shotgun (WGS) entry which is preliminary data.</text>
</comment>
<accession>A0A9W9TBC8</accession>
<dbReference type="PANTHER" id="PTHR42748:SF11">
    <property type="entry name" value="NMRA-LIKE DOMAIN-CONTAINING PROTEIN"/>
    <property type="match status" value="1"/>
</dbReference>
<dbReference type="Proteomes" id="UP001150904">
    <property type="component" value="Unassembled WGS sequence"/>
</dbReference>
<protein>
    <recommendedName>
        <fullName evidence="3">NmrA-like domain-containing protein</fullName>
    </recommendedName>
</protein>
<evidence type="ECO:0000256" key="2">
    <source>
        <dbReference type="ARBA" id="ARBA00022857"/>
    </source>
</evidence>
<comment type="similarity">
    <text evidence="1">Belongs to the NmrA-type oxidoreductase family.</text>
</comment>
<keyword evidence="2" id="KW-0521">NADP</keyword>
<evidence type="ECO:0000313" key="4">
    <source>
        <dbReference type="EMBL" id="KAJ5215390.1"/>
    </source>
</evidence>
<dbReference type="RefSeq" id="XP_058311203.1">
    <property type="nucleotide sequence ID" value="XM_058448859.1"/>
</dbReference>
<dbReference type="InterPro" id="IPR036291">
    <property type="entry name" value="NAD(P)-bd_dom_sf"/>
</dbReference>
<feature type="domain" description="NmrA-like" evidence="3">
    <location>
        <begin position="1"/>
        <end position="302"/>
    </location>
</feature>
<dbReference type="CDD" id="cd05251">
    <property type="entry name" value="NmrA_like_SDR_a"/>
    <property type="match status" value="1"/>
</dbReference>
<evidence type="ECO:0000259" key="3">
    <source>
        <dbReference type="Pfam" id="PF05368"/>
    </source>
</evidence>
<proteinExistence type="inferred from homology"/>
<sequence length="313" mass="34595">MSKLLVVFGATGQQGGSVIDTVLNDPELSKEYSVRAITRDPTRPAALGLQNRGVEVIKGDVDDPKSLSAALAQAHTVFLVTTTIYDDHLKSREFRQTKDVADTAVAAGAQYIIYSSCVAAESLWGRSVPAFDSKAASEAYIRTLPVKSAFFLPGMFMQNFLTNQSPRPLSQEGDETTYAIANFISPDARMPLIETVKDGGKYVGAILANPDKYAGNNFFAATELHSYREAAEIITRVTGKKTVYVQMSLEQWVSYLPPGYDKAMTEMMRWIESPGYFGPRTKEDVEWTVQQVKEKLTTFGEFVKAHATDLFQQ</sequence>
<dbReference type="Pfam" id="PF05368">
    <property type="entry name" value="NmrA"/>
    <property type="match status" value="1"/>
</dbReference>
<dbReference type="SUPFAM" id="SSF51735">
    <property type="entry name" value="NAD(P)-binding Rossmann-fold domains"/>
    <property type="match status" value="1"/>
</dbReference>
<name>A0A9W9TBC8_9EURO</name>
<dbReference type="AlphaFoldDB" id="A0A9W9TBC8"/>
<evidence type="ECO:0000313" key="5">
    <source>
        <dbReference type="Proteomes" id="UP001150904"/>
    </source>
</evidence>
<dbReference type="Gene3D" id="3.90.25.10">
    <property type="entry name" value="UDP-galactose 4-epimerase, domain 1"/>
    <property type="match status" value="1"/>
</dbReference>
<reference evidence="4" key="1">
    <citation type="submission" date="2022-12" db="EMBL/GenBank/DDBJ databases">
        <authorList>
            <person name="Petersen C."/>
        </authorList>
    </citation>
    <scope>NUCLEOTIDE SEQUENCE</scope>
    <source>
        <strain evidence="4">IBT 15544</strain>
    </source>
</reference>
<evidence type="ECO:0000256" key="1">
    <source>
        <dbReference type="ARBA" id="ARBA00006328"/>
    </source>
</evidence>
<dbReference type="OrthoDB" id="3358371at2759"/>
<dbReference type="GO" id="GO:0005634">
    <property type="term" value="C:nucleus"/>
    <property type="evidence" value="ECO:0007669"/>
    <property type="project" value="TreeGrafter"/>
</dbReference>
<reference evidence="4" key="2">
    <citation type="journal article" date="2023" name="IMA Fungus">
        <title>Comparative genomic study of the Penicillium genus elucidates a diverse pangenome and 15 lateral gene transfer events.</title>
        <authorList>
            <person name="Petersen C."/>
            <person name="Sorensen T."/>
            <person name="Nielsen M.R."/>
            <person name="Sondergaard T.E."/>
            <person name="Sorensen J.L."/>
            <person name="Fitzpatrick D.A."/>
            <person name="Frisvad J.C."/>
            <person name="Nielsen K.L."/>
        </authorList>
    </citation>
    <scope>NUCLEOTIDE SEQUENCE</scope>
    <source>
        <strain evidence="4">IBT 15544</strain>
    </source>
</reference>
<dbReference type="Gene3D" id="3.40.50.720">
    <property type="entry name" value="NAD(P)-binding Rossmann-like Domain"/>
    <property type="match status" value="1"/>
</dbReference>
<dbReference type="GeneID" id="83176160"/>
<dbReference type="EMBL" id="JAPQKR010000005">
    <property type="protein sequence ID" value="KAJ5215390.1"/>
    <property type="molecule type" value="Genomic_DNA"/>
</dbReference>
<gene>
    <name evidence="4" type="ORF">N7498_001797</name>
</gene>
<organism evidence="4 5">
    <name type="scientific">Penicillium cinerascens</name>
    <dbReference type="NCBI Taxonomy" id="70096"/>
    <lineage>
        <taxon>Eukaryota</taxon>
        <taxon>Fungi</taxon>
        <taxon>Dikarya</taxon>
        <taxon>Ascomycota</taxon>
        <taxon>Pezizomycotina</taxon>
        <taxon>Eurotiomycetes</taxon>
        <taxon>Eurotiomycetidae</taxon>
        <taxon>Eurotiales</taxon>
        <taxon>Aspergillaceae</taxon>
        <taxon>Penicillium</taxon>
    </lineage>
</organism>
<keyword evidence="5" id="KW-1185">Reference proteome</keyword>